<dbReference type="SMART" id="SM00986">
    <property type="entry name" value="UDG"/>
    <property type="match status" value="1"/>
</dbReference>
<keyword evidence="8 9" id="KW-0234">DNA repair</keyword>
<evidence type="ECO:0000256" key="5">
    <source>
        <dbReference type="ARBA" id="ARBA00018429"/>
    </source>
</evidence>
<dbReference type="PROSITE" id="PS00130">
    <property type="entry name" value="U_DNA_GLYCOSYLASE"/>
    <property type="match status" value="1"/>
</dbReference>
<comment type="catalytic activity">
    <reaction evidence="1 9 11">
        <text>Hydrolyzes single-stranded DNA or mismatched double-stranded DNA and polynucleotides, releasing free uracil.</text>
        <dbReference type="EC" id="3.2.2.27"/>
    </reaction>
</comment>
<organism evidence="13 14">
    <name type="scientific">Sporolactobacillus shoreae</name>
    <dbReference type="NCBI Taxonomy" id="1465501"/>
    <lineage>
        <taxon>Bacteria</taxon>
        <taxon>Bacillati</taxon>
        <taxon>Bacillota</taxon>
        <taxon>Bacilli</taxon>
        <taxon>Bacillales</taxon>
        <taxon>Sporolactobacillaceae</taxon>
        <taxon>Sporolactobacillus</taxon>
    </lineage>
</organism>
<evidence type="ECO:0000256" key="11">
    <source>
        <dbReference type="RuleBase" id="RU003780"/>
    </source>
</evidence>
<dbReference type="GO" id="GO:0097510">
    <property type="term" value="P:base-excision repair, AP site formation via deaminated base removal"/>
    <property type="evidence" value="ECO:0007669"/>
    <property type="project" value="TreeGrafter"/>
</dbReference>
<dbReference type="HAMAP" id="MF_00148">
    <property type="entry name" value="UDG"/>
    <property type="match status" value="1"/>
</dbReference>
<evidence type="ECO:0000259" key="12">
    <source>
        <dbReference type="SMART" id="SM00986"/>
    </source>
</evidence>
<evidence type="ECO:0000256" key="10">
    <source>
        <dbReference type="PROSITE-ProRule" id="PRU10072"/>
    </source>
</evidence>
<evidence type="ECO:0000256" key="4">
    <source>
        <dbReference type="ARBA" id="ARBA00012030"/>
    </source>
</evidence>
<evidence type="ECO:0000256" key="6">
    <source>
        <dbReference type="ARBA" id="ARBA00022763"/>
    </source>
</evidence>
<dbReference type="PANTHER" id="PTHR11264">
    <property type="entry name" value="URACIL-DNA GLYCOSYLASE"/>
    <property type="match status" value="1"/>
</dbReference>
<keyword evidence="6 9" id="KW-0227">DNA damage</keyword>
<dbReference type="AlphaFoldDB" id="A0A4Z0GN30"/>
<dbReference type="PANTHER" id="PTHR11264:SF0">
    <property type="entry name" value="URACIL-DNA GLYCOSYLASE"/>
    <property type="match status" value="1"/>
</dbReference>
<dbReference type="NCBIfam" id="TIGR00628">
    <property type="entry name" value="ung"/>
    <property type="match status" value="1"/>
</dbReference>
<sequence length="243" mass="27970">MRHILANDWEPLLESEFHKDYYLKLREFLKEEYSTKTIYPDMYDLFNALKYTPYEKVKVVILGQDPYHEPGQAHGLSFSVKPGVPQPPSLQNIFKELNDDLGCPFPHHGCLIGWARQGVLLLNTVLSVRRGAANSHKGMGWEQFTDAVIRDLNERETPIVFILWGRNAQAKEELITNERHFIIKSSHPSPFSARYGFFGSHPFSQANHYLESAGEEPINWQISVDEPKFPLNEESNKNITQEG</sequence>
<comment type="similarity">
    <text evidence="3 9 11">Belongs to the uracil-DNA glycosylase (UDG) superfamily. UNG family.</text>
</comment>
<evidence type="ECO:0000256" key="8">
    <source>
        <dbReference type="ARBA" id="ARBA00023204"/>
    </source>
</evidence>
<evidence type="ECO:0000256" key="9">
    <source>
        <dbReference type="HAMAP-Rule" id="MF_00148"/>
    </source>
</evidence>
<dbReference type="InterPro" id="IPR036895">
    <property type="entry name" value="Uracil-DNA_glycosylase-like_sf"/>
</dbReference>
<dbReference type="Gene3D" id="3.40.470.10">
    <property type="entry name" value="Uracil-DNA glycosylase-like domain"/>
    <property type="match status" value="1"/>
</dbReference>
<keyword evidence="9" id="KW-0963">Cytoplasm</keyword>
<keyword evidence="7 9" id="KW-0378">Hydrolase</keyword>
<dbReference type="GO" id="GO:0004844">
    <property type="term" value="F:uracil DNA N-glycosylase activity"/>
    <property type="evidence" value="ECO:0007669"/>
    <property type="project" value="UniProtKB-UniRule"/>
</dbReference>
<evidence type="ECO:0000313" key="13">
    <source>
        <dbReference type="EMBL" id="TGA97970.1"/>
    </source>
</evidence>
<dbReference type="InterPro" id="IPR018085">
    <property type="entry name" value="Ura-DNA_Glyclase_AS"/>
</dbReference>
<comment type="function">
    <text evidence="2 9 11">Excises uracil residues from the DNA which can arise as a result of misincorporation of dUMP residues by DNA polymerase or due to deamination of cytosine.</text>
</comment>
<dbReference type="NCBIfam" id="NF003592">
    <property type="entry name" value="PRK05254.1-5"/>
    <property type="match status" value="1"/>
</dbReference>
<dbReference type="RefSeq" id="WP_135348634.1">
    <property type="nucleotide sequence ID" value="NZ_SRJD01000010.1"/>
</dbReference>
<name>A0A4Z0GN30_9BACL</name>
<feature type="active site" description="Proton acceptor" evidence="9 10">
    <location>
        <position position="65"/>
    </location>
</feature>
<dbReference type="NCBIfam" id="NF003588">
    <property type="entry name" value="PRK05254.1-1"/>
    <property type="match status" value="1"/>
</dbReference>
<proteinExistence type="inferred from homology"/>
<dbReference type="FunFam" id="3.40.470.10:FF:000001">
    <property type="entry name" value="Uracil-DNA glycosylase"/>
    <property type="match status" value="1"/>
</dbReference>
<dbReference type="NCBIfam" id="NF003591">
    <property type="entry name" value="PRK05254.1-4"/>
    <property type="match status" value="1"/>
</dbReference>
<dbReference type="InterPro" id="IPR005122">
    <property type="entry name" value="Uracil-DNA_glycosylase-like"/>
</dbReference>
<dbReference type="GO" id="GO:0005737">
    <property type="term" value="C:cytoplasm"/>
    <property type="evidence" value="ECO:0007669"/>
    <property type="project" value="UniProtKB-SubCell"/>
</dbReference>
<dbReference type="SMART" id="SM00987">
    <property type="entry name" value="UreE_C"/>
    <property type="match status" value="1"/>
</dbReference>
<dbReference type="Proteomes" id="UP000298347">
    <property type="component" value="Unassembled WGS sequence"/>
</dbReference>
<dbReference type="InterPro" id="IPR002043">
    <property type="entry name" value="UDG_fam1"/>
</dbReference>
<dbReference type="NCBIfam" id="NF003589">
    <property type="entry name" value="PRK05254.1-2"/>
    <property type="match status" value="1"/>
</dbReference>
<comment type="subcellular location">
    <subcellularLocation>
        <location evidence="9">Cytoplasm</location>
    </subcellularLocation>
</comment>
<evidence type="ECO:0000256" key="1">
    <source>
        <dbReference type="ARBA" id="ARBA00001400"/>
    </source>
</evidence>
<evidence type="ECO:0000313" key="14">
    <source>
        <dbReference type="Proteomes" id="UP000298347"/>
    </source>
</evidence>
<accession>A0A4Z0GN30</accession>
<gene>
    <name evidence="9" type="primary">ung</name>
    <name evidence="13" type="ORF">E4665_09890</name>
</gene>
<keyword evidence="14" id="KW-1185">Reference proteome</keyword>
<reference evidence="13 14" key="1">
    <citation type="journal article" date="2015" name="Int. J. Syst. Evol. Microbiol.">
        <title>Sporolactobacillus shoreae sp. nov. and Sporolactobacillus spathodeae sp. nov., two spore-forming lactic acid bacteria isolated from tree barks in Thailand.</title>
        <authorList>
            <person name="Thamacharoensuk T."/>
            <person name="Kitahara M."/>
            <person name="Ohkuma M."/>
            <person name="Thongchul N."/>
            <person name="Tanasupawat S."/>
        </authorList>
    </citation>
    <scope>NUCLEOTIDE SEQUENCE [LARGE SCALE GENOMIC DNA]</scope>
    <source>
        <strain evidence="13 14">BK92</strain>
    </source>
</reference>
<dbReference type="OrthoDB" id="9804372at2"/>
<dbReference type="EC" id="3.2.2.27" evidence="4 9"/>
<evidence type="ECO:0000256" key="2">
    <source>
        <dbReference type="ARBA" id="ARBA00002631"/>
    </source>
</evidence>
<feature type="domain" description="Uracil-DNA glycosylase-like" evidence="12">
    <location>
        <begin position="50"/>
        <end position="210"/>
    </location>
</feature>
<keyword evidence="13" id="KW-0326">Glycosidase</keyword>
<evidence type="ECO:0000256" key="7">
    <source>
        <dbReference type="ARBA" id="ARBA00022801"/>
    </source>
</evidence>
<comment type="caution">
    <text evidence="13">The sequence shown here is derived from an EMBL/GenBank/DDBJ whole genome shotgun (WGS) entry which is preliminary data.</text>
</comment>
<dbReference type="CDD" id="cd10027">
    <property type="entry name" value="UDG-F1-like"/>
    <property type="match status" value="1"/>
</dbReference>
<dbReference type="SUPFAM" id="SSF52141">
    <property type="entry name" value="Uracil-DNA glycosylase-like"/>
    <property type="match status" value="1"/>
</dbReference>
<dbReference type="Pfam" id="PF03167">
    <property type="entry name" value="UDG"/>
    <property type="match status" value="1"/>
</dbReference>
<dbReference type="EMBL" id="SRJD01000010">
    <property type="protein sequence ID" value="TGA97970.1"/>
    <property type="molecule type" value="Genomic_DNA"/>
</dbReference>
<protein>
    <recommendedName>
        <fullName evidence="5 9">Uracil-DNA glycosylase</fullName>
        <shortName evidence="9">UDG</shortName>
        <ecNumber evidence="4 9">3.2.2.27</ecNumber>
    </recommendedName>
</protein>
<evidence type="ECO:0000256" key="3">
    <source>
        <dbReference type="ARBA" id="ARBA00008184"/>
    </source>
</evidence>